<keyword evidence="4" id="KW-1185">Reference proteome</keyword>
<dbReference type="AlphaFoldDB" id="F3PQB7"/>
<name>F3PQB7_9BACE</name>
<proteinExistence type="predicted"/>
<dbReference type="GO" id="GO:0006402">
    <property type="term" value="P:mRNA catabolic process"/>
    <property type="evidence" value="ECO:0007669"/>
    <property type="project" value="TreeGrafter"/>
</dbReference>
<dbReference type="InterPro" id="IPR035093">
    <property type="entry name" value="RelE/ParE_toxin_dom_sf"/>
</dbReference>
<dbReference type="Gene3D" id="3.30.2310.20">
    <property type="entry name" value="RelE-like"/>
    <property type="match status" value="1"/>
</dbReference>
<evidence type="ECO:0000313" key="3">
    <source>
        <dbReference type="EMBL" id="EGF59159.1"/>
    </source>
</evidence>
<dbReference type="HOGENOM" id="CLU_161929_4_1_10"/>
<dbReference type="PANTHER" id="PTHR40588:SF1">
    <property type="entry name" value="MRNA INTERFERASE TOXIN YAFQ"/>
    <property type="match status" value="1"/>
</dbReference>
<dbReference type="Proteomes" id="UP000003416">
    <property type="component" value="Unassembled WGS sequence"/>
</dbReference>
<evidence type="ECO:0000256" key="2">
    <source>
        <dbReference type="PIRSR" id="PIRSR006156-1"/>
    </source>
</evidence>
<dbReference type="NCBIfam" id="TIGR02385">
    <property type="entry name" value="RelE_StbE"/>
    <property type="match status" value="1"/>
</dbReference>
<reference evidence="3 4" key="1">
    <citation type="submission" date="2011-02" db="EMBL/GenBank/DDBJ databases">
        <authorList>
            <person name="Weinstock G."/>
            <person name="Sodergren E."/>
            <person name="Clifton S."/>
            <person name="Fulton L."/>
            <person name="Fulton B."/>
            <person name="Courtney L."/>
            <person name="Fronick C."/>
            <person name="Harrison M."/>
            <person name="Strong C."/>
            <person name="Farmer C."/>
            <person name="Delahaunty K."/>
            <person name="Markovic C."/>
            <person name="Hall O."/>
            <person name="Minx P."/>
            <person name="Tomlinson C."/>
            <person name="Mitreva M."/>
            <person name="Hou S."/>
            <person name="Chen J."/>
            <person name="Wollam A."/>
            <person name="Pepin K.H."/>
            <person name="Johnson M."/>
            <person name="Bhonagiri V."/>
            <person name="Zhang X."/>
            <person name="Suruliraj S."/>
            <person name="Warren W."/>
            <person name="Chinwalla A."/>
            <person name="Mardis E.R."/>
            <person name="Wilson R.K."/>
        </authorList>
    </citation>
    <scope>NUCLEOTIDE SEQUENCE [LARGE SCALE GENOMIC DNA]</scope>
    <source>
        <strain evidence="3 4">YIT 12057</strain>
    </source>
</reference>
<evidence type="ECO:0000313" key="4">
    <source>
        <dbReference type="Proteomes" id="UP000003416"/>
    </source>
</evidence>
<dbReference type="InterPro" id="IPR007712">
    <property type="entry name" value="RelE/ParE_toxin"/>
</dbReference>
<dbReference type="EMBL" id="AFBN01000013">
    <property type="protein sequence ID" value="EGF59159.1"/>
    <property type="molecule type" value="Genomic_DNA"/>
</dbReference>
<organism evidence="3 4">
    <name type="scientific">Bacteroides fluxus YIT 12057</name>
    <dbReference type="NCBI Taxonomy" id="763034"/>
    <lineage>
        <taxon>Bacteria</taxon>
        <taxon>Pseudomonadati</taxon>
        <taxon>Bacteroidota</taxon>
        <taxon>Bacteroidia</taxon>
        <taxon>Bacteroidales</taxon>
        <taxon>Bacteroidaceae</taxon>
        <taxon>Bacteroides</taxon>
    </lineage>
</organism>
<dbReference type="GO" id="GO:0004521">
    <property type="term" value="F:RNA endonuclease activity"/>
    <property type="evidence" value="ECO:0007669"/>
    <property type="project" value="TreeGrafter"/>
</dbReference>
<dbReference type="STRING" id="763034.HMPREF9446_00910"/>
<dbReference type="GeneID" id="86048655"/>
<comment type="caution">
    <text evidence="3">The sequence shown here is derived from an EMBL/GenBank/DDBJ whole genome shotgun (WGS) entry which is preliminary data.</text>
</comment>
<dbReference type="Pfam" id="PF15738">
    <property type="entry name" value="YafQ_toxin"/>
    <property type="match status" value="1"/>
</dbReference>
<dbReference type="SUPFAM" id="SSF143011">
    <property type="entry name" value="RelE-like"/>
    <property type="match status" value="1"/>
</dbReference>
<protein>
    <submittedName>
        <fullName evidence="3">Addiction module toxin, RelE/StbE family</fullName>
    </submittedName>
</protein>
<evidence type="ECO:0000256" key="1">
    <source>
        <dbReference type="ARBA" id="ARBA00022649"/>
    </source>
</evidence>
<dbReference type="InterPro" id="IPR004386">
    <property type="entry name" value="Toxin_YafQ-like"/>
</dbReference>
<gene>
    <name evidence="3" type="ORF">HMPREF9446_00910</name>
</gene>
<dbReference type="PIRSF" id="PIRSF006156">
    <property type="entry name" value="YafQ"/>
    <property type="match status" value="1"/>
</dbReference>
<dbReference type="RefSeq" id="WP_009124151.1">
    <property type="nucleotide sequence ID" value="NZ_GL882614.1"/>
</dbReference>
<dbReference type="GO" id="GO:0006415">
    <property type="term" value="P:translational termination"/>
    <property type="evidence" value="ECO:0007669"/>
    <property type="project" value="TreeGrafter"/>
</dbReference>
<dbReference type="PANTHER" id="PTHR40588">
    <property type="entry name" value="MRNA INTERFERASE TOXIN YAFQ"/>
    <property type="match status" value="1"/>
</dbReference>
<dbReference type="eggNOG" id="COG3041">
    <property type="taxonomic scope" value="Bacteria"/>
</dbReference>
<keyword evidence="1" id="KW-1277">Toxin-antitoxin system</keyword>
<accession>F3PQB7</accession>
<sequence length="88" mass="10416">MKKRLHPTSQFKRDFKRIQKFPKKLAAFENIANLLINDLPIPKEYKPHLLKGEYRGCMECHIEDDLLLIWIDGNIIDLLRIGSHSELF</sequence>
<feature type="active site" description="Proton donor" evidence="2">
    <location>
        <position position="84"/>
    </location>
</feature>